<sequence length="174" mass="17996">MTTRSASARVRSASAALMATAVVGLAGCAGTVPLEPGPESNAVACAETMVRLPDTVGELDRRTTNAQSTAAWGDPTAVIYRCGLPEQGPSDLPCFTIEGVDWLLDESNAPRYVFTTYGRAPVTEIIVDVTYIAGADAVRELSPLVGVRDAAARCLVATDVFGGGTVNPTPTPTP</sequence>
<dbReference type="OrthoDB" id="4331648at2"/>
<dbReference type="Proteomes" id="UP000552883">
    <property type="component" value="Unassembled WGS sequence"/>
</dbReference>
<evidence type="ECO:0000313" key="2">
    <source>
        <dbReference type="EMBL" id="MBB5618682.1"/>
    </source>
</evidence>
<evidence type="ECO:0000256" key="1">
    <source>
        <dbReference type="SAM" id="SignalP"/>
    </source>
</evidence>
<name>A0A840XJP1_9MICO</name>
<evidence type="ECO:0000313" key="3">
    <source>
        <dbReference type="Proteomes" id="UP000552883"/>
    </source>
</evidence>
<dbReference type="PROSITE" id="PS51257">
    <property type="entry name" value="PROKAR_LIPOPROTEIN"/>
    <property type="match status" value="1"/>
</dbReference>
<evidence type="ECO:0008006" key="4">
    <source>
        <dbReference type="Google" id="ProtNLM"/>
    </source>
</evidence>
<dbReference type="InterPro" id="IPR021903">
    <property type="entry name" value="DUF3515"/>
</dbReference>
<dbReference type="RefSeq" id="WP_153981883.1">
    <property type="nucleotide sequence ID" value="NZ_BAAANZ010000003.1"/>
</dbReference>
<accession>A0A840XJP1</accession>
<dbReference type="EMBL" id="JACHBS010000001">
    <property type="protein sequence ID" value="MBB5618682.1"/>
    <property type="molecule type" value="Genomic_DNA"/>
</dbReference>
<gene>
    <name evidence="2" type="ORF">BJ959_002178</name>
</gene>
<dbReference type="AlphaFoldDB" id="A0A840XJP1"/>
<protein>
    <recommendedName>
        <fullName evidence="4">DUF3515 domain-containing protein</fullName>
    </recommendedName>
</protein>
<feature type="signal peptide" evidence="1">
    <location>
        <begin position="1"/>
        <end position="26"/>
    </location>
</feature>
<dbReference type="Pfam" id="PF12028">
    <property type="entry name" value="DUF3515"/>
    <property type="match status" value="1"/>
</dbReference>
<proteinExistence type="predicted"/>
<keyword evidence="1" id="KW-0732">Signal</keyword>
<organism evidence="2 3">
    <name type="scientific">Microcella frigidaquae</name>
    <dbReference type="NCBI Taxonomy" id="424758"/>
    <lineage>
        <taxon>Bacteria</taxon>
        <taxon>Bacillati</taxon>
        <taxon>Actinomycetota</taxon>
        <taxon>Actinomycetes</taxon>
        <taxon>Micrococcales</taxon>
        <taxon>Microbacteriaceae</taxon>
        <taxon>Microcella</taxon>
    </lineage>
</organism>
<keyword evidence="3" id="KW-1185">Reference proteome</keyword>
<reference evidence="2 3" key="1">
    <citation type="submission" date="2020-08" db="EMBL/GenBank/DDBJ databases">
        <title>Sequencing the genomes of 1000 actinobacteria strains.</title>
        <authorList>
            <person name="Klenk H.-P."/>
        </authorList>
    </citation>
    <scope>NUCLEOTIDE SEQUENCE [LARGE SCALE GENOMIC DNA]</scope>
    <source>
        <strain evidence="2 3">DSM 23889</strain>
    </source>
</reference>
<comment type="caution">
    <text evidence="2">The sequence shown here is derived from an EMBL/GenBank/DDBJ whole genome shotgun (WGS) entry which is preliminary data.</text>
</comment>
<feature type="chain" id="PRO_5039022241" description="DUF3515 domain-containing protein" evidence="1">
    <location>
        <begin position="27"/>
        <end position="174"/>
    </location>
</feature>